<accession>A0A562MH55</accession>
<dbReference type="RefSeq" id="WP_208734264.1">
    <property type="nucleotide sequence ID" value="NZ_VLKR01000015.1"/>
</dbReference>
<name>A0A562MH55_9SPHI</name>
<gene>
    <name evidence="1" type="ORF">IQ31_02989</name>
</gene>
<dbReference type="EMBL" id="VLKR01000015">
    <property type="protein sequence ID" value="TWI18861.1"/>
    <property type="molecule type" value="Genomic_DNA"/>
</dbReference>
<sequence>MKLSDKATAHLLVKANTNSEWDNCEFAIIHITDNWKKEQAKRLEAVKPFAEDYNFQSLNYYDTAVDFYRRSEDDQPDIEEMLAGKEWAFVELENEEQETFTVPENRLDCYRLVMYKTGTAIYKAYGKHTSEEFWTEEFDLNILCNPIAEETELEKLCKERFKHLSNAQLVARVNGLPDFGWDDEGVELQRRQRVSNGAFDYAFDYNTMVILKDEKR</sequence>
<evidence type="ECO:0000313" key="1">
    <source>
        <dbReference type="EMBL" id="TWI18861.1"/>
    </source>
</evidence>
<reference evidence="1 2" key="1">
    <citation type="journal article" date="2015" name="Stand. Genomic Sci.">
        <title>Genomic Encyclopedia of Bacterial and Archaeal Type Strains, Phase III: the genomes of soil and plant-associated and newly described type strains.</title>
        <authorList>
            <person name="Whitman W.B."/>
            <person name="Woyke T."/>
            <person name="Klenk H.P."/>
            <person name="Zhou Y."/>
            <person name="Lilburn T.G."/>
            <person name="Beck B.J."/>
            <person name="De Vos P."/>
            <person name="Vandamme P."/>
            <person name="Eisen J.A."/>
            <person name="Garrity G."/>
            <person name="Hugenholtz P."/>
            <person name="Kyrpides N.C."/>
        </authorList>
    </citation>
    <scope>NUCLEOTIDE SEQUENCE [LARGE SCALE GENOMIC DNA]</scope>
    <source>
        <strain evidence="1 2">CGMCC 1.6855</strain>
    </source>
</reference>
<proteinExistence type="predicted"/>
<comment type="caution">
    <text evidence="1">The sequence shown here is derived from an EMBL/GenBank/DDBJ whole genome shotgun (WGS) entry which is preliminary data.</text>
</comment>
<evidence type="ECO:0000313" key="2">
    <source>
        <dbReference type="Proteomes" id="UP000315908"/>
    </source>
</evidence>
<organism evidence="1 2">
    <name type="scientific">Sphingobacterium siyangense</name>
    <dbReference type="NCBI Taxonomy" id="459529"/>
    <lineage>
        <taxon>Bacteria</taxon>
        <taxon>Pseudomonadati</taxon>
        <taxon>Bacteroidota</taxon>
        <taxon>Sphingobacteriia</taxon>
        <taxon>Sphingobacteriales</taxon>
        <taxon>Sphingobacteriaceae</taxon>
        <taxon>Sphingobacterium</taxon>
    </lineage>
</organism>
<dbReference type="AlphaFoldDB" id="A0A562MH55"/>
<protein>
    <submittedName>
        <fullName evidence="1">Uncharacterized protein</fullName>
    </submittedName>
</protein>
<dbReference type="Proteomes" id="UP000315908">
    <property type="component" value="Unassembled WGS sequence"/>
</dbReference>